<dbReference type="Gene3D" id="1.25.40.20">
    <property type="entry name" value="Ankyrin repeat-containing domain"/>
    <property type="match status" value="1"/>
</dbReference>
<reference evidence="3" key="1">
    <citation type="journal article" date="2017" name="bioRxiv">
        <title>Conservation of a gene cluster reveals novel cercosporin biosynthetic mechanisms and extends production to the genus Colletotrichum.</title>
        <authorList>
            <person name="de Jonge R."/>
            <person name="Ebert M.K."/>
            <person name="Huitt-Roehl C.R."/>
            <person name="Pal P."/>
            <person name="Suttle J.C."/>
            <person name="Spanner R.E."/>
            <person name="Neubauer J.D."/>
            <person name="Jurick W.M.II."/>
            <person name="Stott K.A."/>
            <person name="Secor G.A."/>
            <person name="Thomma B.P.H.J."/>
            <person name="Van de Peer Y."/>
            <person name="Townsend C.A."/>
            <person name="Bolton M.D."/>
        </authorList>
    </citation>
    <scope>NUCLEOTIDE SEQUENCE [LARGE SCALE GENOMIC DNA]</scope>
    <source>
        <strain evidence="3">CBS538.71</strain>
    </source>
</reference>
<dbReference type="Proteomes" id="UP000237631">
    <property type="component" value="Unassembled WGS sequence"/>
</dbReference>
<proteinExistence type="predicted"/>
<dbReference type="InterPro" id="IPR036770">
    <property type="entry name" value="Ankyrin_rpt-contain_sf"/>
</dbReference>
<dbReference type="InterPro" id="IPR051616">
    <property type="entry name" value="Cul2-RING_E3_ligase_SR"/>
</dbReference>
<dbReference type="OrthoDB" id="4772757at2759"/>
<protein>
    <submittedName>
        <fullName evidence="2">Uncharacterized protein</fullName>
    </submittedName>
</protein>
<comment type="caution">
    <text evidence="2">The sequence shown here is derived from an EMBL/GenBank/DDBJ whole genome shotgun (WGS) entry which is preliminary data.</text>
</comment>
<keyword evidence="1" id="KW-0040">ANK repeat</keyword>
<dbReference type="AlphaFoldDB" id="A0A2S6CJH5"/>
<accession>A0A2S6CJH5</accession>
<name>A0A2S6CJH5_9PEZI</name>
<organism evidence="2 3">
    <name type="scientific">Cercospora berteroae</name>
    <dbReference type="NCBI Taxonomy" id="357750"/>
    <lineage>
        <taxon>Eukaryota</taxon>
        <taxon>Fungi</taxon>
        <taxon>Dikarya</taxon>
        <taxon>Ascomycota</taxon>
        <taxon>Pezizomycotina</taxon>
        <taxon>Dothideomycetes</taxon>
        <taxon>Dothideomycetidae</taxon>
        <taxon>Mycosphaerellales</taxon>
        <taxon>Mycosphaerellaceae</taxon>
        <taxon>Cercospora</taxon>
    </lineage>
</organism>
<gene>
    <name evidence="2" type="ORF">CBER1_04926</name>
</gene>
<sequence length="400" mass="43514">MIETGPTSNTIESQNLLSGAIAAGETEVTLRLLKGGTNIQYKASVNGSTPYFQRPLHLAAIAGYLDTVRVLLEYGAPAKHVTVGTVGQDELTIEHHLSGIPPTPLRLAISYGHTEIFWLLIRPEHRPAVTSKEYSICMREAAKTGRIDLIDALCKVIGRHWTEIHDLGVELMMAATRHNQKEVVSMLLNHGISPNLSPPAYRSSALHLAASLGHTAVVELLMDRGASLKFNPNEQVQDCLPIEGAAEGGHTELVKILLDRGADPAPALRSAAQGGNPFLLAYLLQRFPELPGMGGGDVGQQAMFKALVTGNLAIVTRLVEAGVQLDDGTVSVQDGWDDMDYGLPQCSMEMVAKEFPMYLVRHLIRLGARSVDTAGCKEVYEYPIRGIRISERTWQWVGKS</sequence>
<dbReference type="PANTHER" id="PTHR46224:SF64">
    <property type="entry name" value="IQ MOTIF AND ANKYRIN REPEAT DOMAIN-CONTAINING PROTEIN 1"/>
    <property type="match status" value="1"/>
</dbReference>
<evidence type="ECO:0000313" key="2">
    <source>
        <dbReference type="EMBL" id="PPJ59884.1"/>
    </source>
</evidence>
<dbReference type="EMBL" id="PNEN01000346">
    <property type="protein sequence ID" value="PPJ59884.1"/>
    <property type="molecule type" value="Genomic_DNA"/>
</dbReference>
<dbReference type="Pfam" id="PF12796">
    <property type="entry name" value="Ank_2"/>
    <property type="match status" value="1"/>
</dbReference>
<dbReference type="PANTHER" id="PTHR46224">
    <property type="entry name" value="ANKYRIN REPEAT FAMILY PROTEIN"/>
    <property type="match status" value="1"/>
</dbReference>
<dbReference type="PROSITE" id="PS50088">
    <property type="entry name" value="ANK_REPEAT"/>
    <property type="match status" value="3"/>
</dbReference>
<keyword evidence="3" id="KW-1185">Reference proteome</keyword>
<evidence type="ECO:0000313" key="3">
    <source>
        <dbReference type="Proteomes" id="UP000237631"/>
    </source>
</evidence>
<dbReference type="SUPFAM" id="SSF48403">
    <property type="entry name" value="Ankyrin repeat"/>
    <property type="match status" value="2"/>
</dbReference>
<dbReference type="Pfam" id="PF00023">
    <property type="entry name" value="Ank"/>
    <property type="match status" value="1"/>
</dbReference>
<dbReference type="InterPro" id="IPR002110">
    <property type="entry name" value="Ankyrin_rpt"/>
</dbReference>
<feature type="repeat" description="ANK" evidence="1">
    <location>
        <begin position="201"/>
        <end position="233"/>
    </location>
</feature>
<dbReference type="SMART" id="SM00248">
    <property type="entry name" value="ANK"/>
    <property type="match status" value="6"/>
</dbReference>
<feature type="repeat" description="ANK" evidence="1">
    <location>
        <begin position="237"/>
        <end position="263"/>
    </location>
</feature>
<dbReference type="PROSITE" id="PS50297">
    <property type="entry name" value="ANK_REP_REGION"/>
    <property type="match status" value="3"/>
</dbReference>
<dbReference type="STRING" id="357750.A0A2S6CJH5"/>
<feature type="repeat" description="ANK" evidence="1">
    <location>
        <begin position="51"/>
        <end position="76"/>
    </location>
</feature>
<evidence type="ECO:0000256" key="1">
    <source>
        <dbReference type="PROSITE-ProRule" id="PRU00023"/>
    </source>
</evidence>